<name>A0A0J1CMH4_9BURK</name>
<dbReference type="InterPro" id="IPR036388">
    <property type="entry name" value="WH-like_DNA-bd_sf"/>
</dbReference>
<dbReference type="EMBL" id="AEJF01000194">
    <property type="protein sequence ID" value="KLU21980.1"/>
    <property type="molecule type" value="Genomic_DNA"/>
</dbReference>
<comment type="caution">
    <text evidence="1">The sequence shown here is derived from an EMBL/GenBank/DDBJ whole genome shotgun (WGS) entry which is preliminary data.</text>
</comment>
<dbReference type="OrthoDB" id="6960201at2"/>
<evidence type="ECO:0008006" key="3">
    <source>
        <dbReference type="Google" id="ProtNLM"/>
    </source>
</evidence>
<reference evidence="1 2" key="1">
    <citation type="journal article" date="2015" name="Genome Announc.">
        <title>Draft Genome Sequence of Burkholderia sp. Strain PML1(12), an Ectomycorrhizosphere-Inhabiting Bacterium with Effective Mineral-Weathering Ability.</title>
        <authorList>
            <person name="Uroz S."/>
            <person name="Oger P."/>
        </authorList>
    </citation>
    <scope>NUCLEOTIDE SEQUENCE [LARGE SCALE GENOMIC DNA]</scope>
    <source>
        <strain evidence="2">PML1(12)</strain>
    </source>
</reference>
<dbReference type="Proteomes" id="UP000035963">
    <property type="component" value="Unassembled WGS sequence"/>
</dbReference>
<dbReference type="Pfam" id="PF10711">
    <property type="entry name" value="DUF2513"/>
    <property type="match status" value="1"/>
</dbReference>
<dbReference type="InterPro" id="IPR019650">
    <property type="entry name" value="DUF2513"/>
</dbReference>
<protein>
    <recommendedName>
        <fullName evidence="3">DUF2513 domain-containing protein</fullName>
    </recommendedName>
</protein>
<dbReference type="RefSeq" id="WP_047896429.1">
    <property type="nucleotide sequence ID" value="NZ_AEJF01000194.1"/>
</dbReference>
<dbReference type="PATRIC" id="fig|908627.4.peg.7396"/>
<proteinExistence type="predicted"/>
<keyword evidence="2" id="KW-1185">Reference proteome</keyword>
<accession>A0A0J1CMH4</accession>
<organism evidence="1 2">
    <name type="scientific">Caballeronia mineralivorans PML1(12)</name>
    <dbReference type="NCBI Taxonomy" id="908627"/>
    <lineage>
        <taxon>Bacteria</taxon>
        <taxon>Pseudomonadati</taxon>
        <taxon>Pseudomonadota</taxon>
        <taxon>Betaproteobacteria</taxon>
        <taxon>Burkholderiales</taxon>
        <taxon>Burkholderiaceae</taxon>
        <taxon>Caballeronia</taxon>
    </lineage>
</organism>
<gene>
    <name evidence="1" type="ORF">EOS_33100</name>
</gene>
<evidence type="ECO:0000313" key="2">
    <source>
        <dbReference type="Proteomes" id="UP000035963"/>
    </source>
</evidence>
<sequence length="139" mass="15748">MKREWDLLRQQLTDIEEERDVLADIPKEPKWADQPWEEFEQQTKEYNAAEGRIAGHLEMLIDNGYVEGLRVLRGADGHISYGRSTPRLTMAGHDLLDTMRSSPVWETIKSTAKTKGIELTFEAIKAIGVLALKQVLGQG</sequence>
<evidence type="ECO:0000313" key="1">
    <source>
        <dbReference type="EMBL" id="KLU21980.1"/>
    </source>
</evidence>
<dbReference type="AlphaFoldDB" id="A0A0J1CMH4"/>
<dbReference type="Gene3D" id="1.10.10.10">
    <property type="entry name" value="Winged helix-like DNA-binding domain superfamily/Winged helix DNA-binding domain"/>
    <property type="match status" value="1"/>
</dbReference>